<evidence type="ECO:0000313" key="5">
    <source>
        <dbReference type="Proteomes" id="UP000245609"/>
    </source>
</evidence>
<keyword evidence="3" id="KW-1133">Transmembrane helix</keyword>
<dbReference type="STRING" id="133381.A0A2T9ZJ47"/>
<comment type="similarity">
    <text evidence="2">Belongs to the short-chain dehydrogenases/reductases (SDR) family.</text>
</comment>
<reference evidence="4 5" key="1">
    <citation type="journal article" date="2018" name="MBio">
        <title>Comparative Genomics Reveals the Core Gene Toolbox for the Fungus-Insect Symbiosis.</title>
        <authorList>
            <person name="Wang Y."/>
            <person name="Stata M."/>
            <person name="Wang W."/>
            <person name="Stajich J.E."/>
            <person name="White M.M."/>
            <person name="Moncalvo J.M."/>
        </authorList>
    </citation>
    <scope>NUCLEOTIDE SEQUENCE [LARGE SCALE GENOMIC DNA]</scope>
    <source>
        <strain evidence="4 5">SC-DP-2</strain>
    </source>
</reference>
<keyword evidence="3" id="KW-0812">Transmembrane</keyword>
<dbReference type="InterPro" id="IPR036291">
    <property type="entry name" value="NAD(P)-bd_dom_sf"/>
</dbReference>
<feature type="transmembrane region" description="Helical" evidence="3">
    <location>
        <begin position="24"/>
        <end position="43"/>
    </location>
</feature>
<dbReference type="CDD" id="cd05327">
    <property type="entry name" value="retinol-DH_like_SDR_c_like"/>
    <property type="match status" value="1"/>
</dbReference>
<evidence type="ECO:0000256" key="3">
    <source>
        <dbReference type="SAM" id="Phobius"/>
    </source>
</evidence>
<name>A0A2T9ZJ47_9FUNG</name>
<dbReference type="PANTHER" id="PTHR43157:SF31">
    <property type="entry name" value="PHOSPHATIDYLINOSITOL-GLYCAN BIOSYNTHESIS CLASS F PROTEIN"/>
    <property type="match status" value="1"/>
</dbReference>
<evidence type="ECO:0000256" key="1">
    <source>
        <dbReference type="ARBA" id="ARBA00023002"/>
    </source>
</evidence>
<dbReference type="AlphaFoldDB" id="A0A2T9ZJ47"/>
<gene>
    <name evidence="4" type="ORF">BB560_000961</name>
</gene>
<protein>
    <submittedName>
        <fullName evidence="4">Uncharacterized protein</fullName>
    </submittedName>
</protein>
<keyword evidence="5" id="KW-1185">Reference proteome</keyword>
<dbReference type="InterPro" id="IPR002347">
    <property type="entry name" value="SDR_fam"/>
</dbReference>
<dbReference type="OrthoDB" id="191139at2759"/>
<sequence length="358" mass="40663">MFSLEQFCNWFVYMLIKFTERYNLGYNVLCPGAVFIELFYAFFSKFNITNRPKARLNRYISKYTKLNPIDQKSEKKIAIVTGANNGIGFATSKALMLAGFHVIFACRSKKLANKAMTKIQNATSLKNCEYMHLDLSSFQSINQFTTKFKSKHSSLKLLFNNAGVLMCPFLKTKDGIELQFGTNYVGHFLLTNNLLDVLKQSAPARIINVSSLLHIVADANIKKIKERTMDPIKYHRARNYGNSKLAIIMFSNLLARKLAGTGVVVNSVHPGVVNTRLQRHQEISNTSLLRFINYILLLTPTAGALTGIKIAISPEFKNVTGKYFSWENKTGPLPFSRDMRACQQLWRFTESLIKNHSK</sequence>
<dbReference type="PRINTS" id="PR00080">
    <property type="entry name" value="SDRFAMILY"/>
</dbReference>
<dbReference type="GO" id="GO:0016491">
    <property type="term" value="F:oxidoreductase activity"/>
    <property type="evidence" value="ECO:0007669"/>
    <property type="project" value="UniProtKB-KW"/>
</dbReference>
<evidence type="ECO:0000313" key="4">
    <source>
        <dbReference type="EMBL" id="PVV04537.1"/>
    </source>
</evidence>
<dbReference type="Proteomes" id="UP000245609">
    <property type="component" value="Unassembled WGS sequence"/>
</dbReference>
<evidence type="ECO:0000256" key="2">
    <source>
        <dbReference type="RuleBase" id="RU000363"/>
    </source>
</evidence>
<accession>A0A2T9ZJ47</accession>
<dbReference type="SUPFAM" id="SSF51735">
    <property type="entry name" value="NAD(P)-binding Rossmann-fold domains"/>
    <property type="match status" value="1"/>
</dbReference>
<keyword evidence="1" id="KW-0560">Oxidoreductase</keyword>
<keyword evidence="3" id="KW-0472">Membrane</keyword>
<proteinExistence type="inferred from homology"/>
<dbReference type="PANTHER" id="PTHR43157">
    <property type="entry name" value="PHOSPHATIDYLINOSITOL-GLYCAN BIOSYNTHESIS CLASS F PROTEIN-RELATED"/>
    <property type="match status" value="1"/>
</dbReference>
<dbReference type="PRINTS" id="PR00081">
    <property type="entry name" value="GDHRDH"/>
</dbReference>
<organism evidence="4 5">
    <name type="scientific">Smittium megazygosporum</name>
    <dbReference type="NCBI Taxonomy" id="133381"/>
    <lineage>
        <taxon>Eukaryota</taxon>
        <taxon>Fungi</taxon>
        <taxon>Fungi incertae sedis</taxon>
        <taxon>Zoopagomycota</taxon>
        <taxon>Kickxellomycotina</taxon>
        <taxon>Harpellomycetes</taxon>
        <taxon>Harpellales</taxon>
        <taxon>Legeriomycetaceae</taxon>
        <taxon>Smittium</taxon>
    </lineage>
</organism>
<dbReference type="Gene3D" id="3.40.50.720">
    <property type="entry name" value="NAD(P)-binding Rossmann-like Domain"/>
    <property type="match status" value="1"/>
</dbReference>
<comment type="caution">
    <text evidence="4">The sequence shown here is derived from an EMBL/GenBank/DDBJ whole genome shotgun (WGS) entry which is preliminary data.</text>
</comment>
<dbReference type="Pfam" id="PF00106">
    <property type="entry name" value="adh_short"/>
    <property type="match status" value="2"/>
</dbReference>
<dbReference type="EMBL" id="MBFS01000112">
    <property type="protein sequence ID" value="PVV04537.1"/>
    <property type="molecule type" value="Genomic_DNA"/>
</dbReference>